<gene>
    <name evidence="1" type="ORF">LTRI10_LOCUS8816</name>
</gene>
<dbReference type="EMBL" id="OZ034814">
    <property type="protein sequence ID" value="CAL1361441.1"/>
    <property type="molecule type" value="Genomic_DNA"/>
</dbReference>
<sequence>MNFPQNLRRKLLLIGADLEGSVTVDGVVHEIGDAVDDDGRGSEQVSVGEEGAVEGEIGGGIVGDENRFGERERERGRRNGFSWMGISEFLVCFWVAS</sequence>
<dbReference type="AlphaFoldDB" id="A0AAV2D0Z6"/>
<protein>
    <submittedName>
        <fullName evidence="1">Uncharacterized protein</fullName>
    </submittedName>
</protein>
<organism evidence="1 2">
    <name type="scientific">Linum trigynum</name>
    <dbReference type="NCBI Taxonomy" id="586398"/>
    <lineage>
        <taxon>Eukaryota</taxon>
        <taxon>Viridiplantae</taxon>
        <taxon>Streptophyta</taxon>
        <taxon>Embryophyta</taxon>
        <taxon>Tracheophyta</taxon>
        <taxon>Spermatophyta</taxon>
        <taxon>Magnoliopsida</taxon>
        <taxon>eudicotyledons</taxon>
        <taxon>Gunneridae</taxon>
        <taxon>Pentapetalae</taxon>
        <taxon>rosids</taxon>
        <taxon>fabids</taxon>
        <taxon>Malpighiales</taxon>
        <taxon>Linaceae</taxon>
        <taxon>Linum</taxon>
    </lineage>
</organism>
<proteinExistence type="predicted"/>
<evidence type="ECO:0000313" key="1">
    <source>
        <dbReference type="EMBL" id="CAL1361441.1"/>
    </source>
</evidence>
<keyword evidence="2" id="KW-1185">Reference proteome</keyword>
<accession>A0AAV2D0Z6</accession>
<evidence type="ECO:0000313" key="2">
    <source>
        <dbReference type="Proteomes" id="UP001497516"/>
    </source>
</evidence>
<dbReference type="Proteomes" id="UP001497516">
    <property type="component" value="Chromosome 10"/>
</dbReference>
<name>A0AAV2D0Z6_9ROSI</name>
<reference evidence="1 2" key="1">
    <citation type="submission" date="2024-04" db="EMBL/GenBank/DDBJ databases">
        <authorList>
            <person name="Fracassetti M."/>
        </authorList>
    </citation>
    <scope>NUCLEOTIDE SEQUENCE [LARGE SCALE GENOMIC DNA]</scope>
</reference>